<gene>
    <name evidence="1" type="ORF">Tco_0678585</name>
</gene>
<sequence length="125" mass="14516">MFFMVRYLNPYNILIHDDSESHKAWDDSEVIRGSNTLSWKPCQGGSSKLKLPDHRYKRRCCSLIPAESNSLPDAHIQATNTYYKHQELNTKTFANSDIHDLPKSYQDYQDNDFQGRLLASFQDDA</sequence>
<reference evidence="1" key="1">
    <citation type="journal article" date="2022" name="Int. J. Mol. Sci.">
        <title>Draft Genome of Tanacetum Coccineum: Genomic Comparison of Closely Related Tanacetum-Family Plants.</title>
        <authorList>
            <person name="Yamashiro T."/>
            <person name="Shiraishi A."/>
            <person name="Nakayama K."/>
            <person name="Satake H."/>
        </authorList>
    </citation>
    <scope>NUCLEOTIDE SEQUENCE</scope>
</reference>
<evidence type="ECO:0000313" key="2">
    <source>
        <dbReference type="Proteomes" id="UP001151760"/>
    </source>
</evidence>
<keyword evidence="2" id="KW-1185">Reference proteome</keyword>
<dbReference type="Proteomes" id="UP001151760">
    <property type="component" value="Unassembled WGS sequence"/>
</dbReference>
<evidence type="ECO:0000313" key="1">
    <source>
        <dbReference type="EMBL" id="GJS64021.1"/>
    </source>
</evidence>
<organism evidence="1 2">
    <name type="scientific">Tanacetum coccineum</name>
    <dbReference type="NCBI Taxonomy" id="301880"/>
    <lineage>
        <taxon>Eukaryota</taxon>
        <taxon>Viridiplantae</taxon>
        <taxon>Streptophyta</taxon>
        <taxon>Embryophyta</taxon>
        <taxon>Tracheophyta</taxon>
        <taxon>Spermatophyta</taxon>
        <taxon>Magnoliopsida</taxon>
        <taxon>eudicotyledons</taxon>
        <taxon>Gunneridae</taxon>
        <taxon>Pentapetalae</taxon>
        <taxon>asterids</taxon>
        <taxon>campanulids</taxon>
        <taxon>Asterales</taxon>
        <taxon>Asteraceae</taxon>
        <taxon>Asteroideae</taxon>
        <taxon>Anthemideae</taxon>
        <taxon>Anthemidinae</taxon>
        <taxon>Tanacetum</taxon>
    </lineage>
</organism>
<dbReference type="EMBL" id="BQNB010009472">
    <property type="protein sequence ID" value="GJS64021.1"/>
    <property type="molecule type" value="Genomic_DNA"/>
</dbReference>
<protein>
    <submittedName>
        <fullName evidence="1">Uncharacterized protein</fullName>
    </submittedName>
</protein>
<name>A0ABQ4XGS8_9ASTR</name>
<accession>A0ABQ4XGS8</accession>
<comment type="caution">
    <text evidence="1">The sequence shown here is derived from an EMBL/GenBank/DDBJ whole genome shotgun (WGS) entry which is preliminary data.</text>
</comment>
<reference evidence="1" key="2">
    <citation type="submission" date="2022-01" db="EMBL/GenBank/DDBJ databases">
        <authorList>
            <person name="Yamashiro T."/>
            <person name="Shiraishi A."/>
            <person name="Satake H."/>
            <person name="Nakayama K."/>
        </authorList>
    </citation>
    <scope>NUCLEOTIDE SEQUENCE</scope>
</reference>
<proteinExistence type="predicted"/>